<dbReference type="AlphaFoldDB" id="A0A6N2M3B6"/>
<reference evidence="2" key="1">
    <citation type="submission" date="2019-03" db="EMBL/GenBank/DDBJ databases">
        <authorList>
            <person name="Mank J."/>
            <person name="Almeida P."/>
        </authorList>
    </citation>
    <scope>NUCLEOTIDE SEQUENCE</scope>
    <source>
        <strain evidence="2">78183</strain>
    </source>
</reference>
<organism evidence="2">
    <name type="scientific">Salix viminalis</name>
    <name type="common">Common osier</name>
    <name type="synonym">Basket willow</name>
    <dbReference type="NCBI Taxonomy" id="40686"/>
    <lineage>
        <taxon>Eukaryota</taxon>
        <taxon>Viridiplantae</taxon>
        <taxon>Streptophyta</taxon>
        <taxon>Embryophyta</taxon>
        <taxon>Tracheophyta</taxon>
        <taxon>Spermatophyta</taxon>
        <taxon>Magnoliopsida</taxon>
        <taxon>eudicotyledons</taxon>
        <taxon>Gunneridae</taxon>
        <taxon>Pentapetalae</taxon>
        <taxon>rosids</taxon>
        <taxon>fabids</taxon>
        <taxon>Malpighiales</taxon>
        <taxon>Salicaceae</taxon>
        <taxon>Saliceae</taxon>
        <taxon>Salix</taxon>
    </lineage>
</organism>
<name>A0A6N2M3B6_SALVM</name>
<protein>
    <recommendedName>
        <fullName evidence="3">Threonyl-tRNA synthetase</fullName>
    </recommendedName>
</protein>
<keyword evidence="1" id="KW-0648">Protein biosynthesis</keyword>
<dbReference type="PANTHER" id="PTHR11451">
    <property type="entry name" value="THREONINE-TRNA LIGASE"/>
    <property type="match status" value="1"/>
</dbReference>
<dbReference type="GO" id="GO:0005739">
    <property type="term" value="C:mitochondrion"/>
    <property type="evidence" value="ECO:0007669"/>
    <property type="project" value="TreeGrafter"/>
</dbReference>
<accession>A0A6N2M3B6</accession>
<dbReference type="GO" id="GO:0004829">
    <property type="term" value="F:threonine-tRNA ligase activity"/>
    <property type="evidence" value="ECO:0007669"/>
    <property type="project" value="TreeGrafter"/>
</dbReference>
<proteinExistence type="predicted"/>
<gene>
    <name evidence="2" type="ORF">SVIM_LOCUS311555</name>
</gene>
<dbReference type="GO" id="GO:0009507">
    <property type="term" value="C:chloroplast"/>
    <property type="evidence" value="ECO:0007669"/>
    <property type="project" value="TreeGrafter"/>
</dbReference>
<sequence length="67" mass="7472">MQLGALTGLTRVRRFQQDDAHIFCRKSQFNEGDGAFYGPKIDISISDALKEISVCHIAARLPASRSY</sequence>
<dbReference type="GO" id="GO:0006435">
    <property type="term" value="P:threonyl-tRNA aminoacylation"/>
    <property type="evidence" value="ECO:0007669"/>
    <property type="project" value="TreeGrafter"/>
</dbReference>
<dbReference type="EMBL" id="CAADRP010001685">
    <property type="protein sequence ID" value="VFU48011.1"/>
    <property type="molecule type" value="Genomic_DNA"/>
</dbReference>
<dbReference type="SUPFAM" id="SSF55681">
    <property type="entry name" value="Class II aaRS and biotin synthetases"/>
    <property type="match status" value="1"/>
</dbReference>
<evidence type="ECO:0000256" key="1">
    <source>
        <dbReference type="ARBA" id="ARBA00022917"/>
    </source>
</evidence>
<evidence type="ECO:0000313" key="2">
    <source>
        <dbReference type="EMBL" id="VFU48011.1"/>
    </source>
</evidence>
<dbReference type="InterPro" id="IPR045864">
    <property type="entry name" value="aa-tRNA-synth_II/BPL/LPL"/>
</dbReference>
<evidence type="ECO:0008006" key="3">
    <source>
        <dbReference type="Google" id="ProtNLM"/>
    </source>
</evidence>
<dbReference type="PANTHER" id="PTHR11451:SF46">
    <property type="entry name" value="THREONINE--TRNA LIGASE"/>
    <property type="match status" value="1"/>
</dbReference>
<dbReference type="Gene3D" id="3.30.930.10">
    <property type="entry name" value="Bira Bifunctional Protein, Domain 2"/>
    <property type="match status" value="2"/>
</dbReference>